<reference evidence="1 2" key="1">
    <citation type="submission" date="2017-03" db="EMBL/GenBank/DDBJ databases">
        <title>N. lactamica Y92-1009 whole genome sequence.</title>
        <authorList>
            <person name="Pandey A.K."/>
            <person name="Read R.C."/>
        </authorList>
    </citation>
    <scope>NUCLEOTIDE SEQUENCE [LARGE SCALE GENOMIC DNA]</scope>
    <source>
        <strain evidence="1 2">Y92-1009</strain>
    </source>
</reference>
<evidence type="ECO:0000313" key="2">
    <source>
        <dbReference type="Proteomes" id="UP000191249"/>
    </source>
</evidence>
<sequence length="90" mass="10238">MSLPSYRQICRKTQSVNFSQYSICGTDKRIRKMKTGKDYAVQFFVSQNSPLFRNLPFRSVKSDFARAGTLQIQAAHGRQHRVSALPQQGA</sequence>
<evidence type="ECO:0000313" key="1">
    <source>
        <dbReference type="EMBL" id="ARB04377.1"/>
    </source>
</evidence>
<protein>
    <submittedName>
        <fullName evidence="1">Uncharacterized protein</fullName>
    </submittedName>
</protein>
<gene>
    <name evidence="1" type="ORF">B2G52_05300</name>
</gene>
<name>A0AAU8VQG1_NEILA</name>
<dbReference type="EMBL" id="CP019894">
    <property type="protein sequence ID" value="ARB04377.1"/>
    <property type="molecule type" value="Genomic_DNA"/>
</dbReference>
<accession>A0AAU8VQG1</accession>
<dbReference type="AlphaFoldDB" id="A0AAU8VQG1"/>
<proteinExistence type="predicted"/>
<dbReference type="Proteomes" id="UP000191249">
    <property type="component" value="Chromosome"/>
</dbReference>
<organism evidence="1 2">
    <name type="scientific">Neisseria lactamica</name>
    <dbReference type="NCBI Taxonomy" id="486"/>
    <lineage>
        <taxon>Bacteria</taxon>
        <taxon>Pseudomonadati</taxon>
        <taxon>Pseudomonadota</taxon>
        <taxon>Betaproteobacteria</taxon>
        <taxon>Neisseriales</taxon>
        <taxon>Neisseriaceae</taxon>
        <taxon>Neisseria</taxon>
    </lineage>
</organism>